<proteinExistence type="predicted"/>
<gene>
    <name evidence="1" type="ORF">DSO57_1013452</name>
</gene>
<evidence type="ECO:0000313" key="2">
    <source>
        <dbReference type="Proteomes" id="UP001165960"/>
    </source>
</evidence>
<protein>
    <submittedName>
        <fullName evidence="1">Uncharacterized protein</fullName>
    </submittedName>
</protein>
<keyword evidence="2" id="KW-1185">Reference proteome</keyword>
<dbReference type="Proteomes" id="UP001165960">
    <property type="component" value="Unassembled WGS sequence"/>
</dbReference>
<name>A0ACC2SIU8_9FUNG</name>
<organism evidence="1 2">
    <name type="scientific">Entomophthora muscae</name>
    <dbReference type="NCBI Taxonomy" id="34485"/>
    <lineage>
        <taxon>Eukaryota</taxon>
        <taxon>Fungi</taxon>
        <taxon>Fungi incertae sedis</taxon>
        <taxon>Zoopagomycota</taxon>
        <taxon>Entomophthoromycotina</taxon>
        <taxon>Entomophthoromycetes</taxon>
        <taxon>Entomophthorales</taxon>
        <taxon>Entomophthoraceae</taxon>
        <taxon>Entomophthora</taxon>
    </lineage>
</organism>
<dbReference type="EMBL" id="QTSX02005020">
    <property type="protein sequence ID" value="KAJ9062171.1"/>
    <property type="molecule type" value="Genomic_DNA"/>
</dbReference>
<evidence type="ECO:0000313" key="1">
    <source>
        <dbReference type="EMBL" id="KAJ9062171.1"/>
    </source>
</evidence>
<accession>A0ACC2SIU8</accession>
<comment type="caution">
    <text evidence="1">The sequence shown here is derived from an EMBL/GenBank/DDBJ whole genome shotgun (WGS) entry which is preliminary data.</text>
</comment>
<reference evidence="1" key="1">
    <citation type="submission" date="2022-04" db="EMBL/GenBank/DDBJ databases">
        <title>Genome of the entomopathogenic fungus Entomophthora muscae.</title>
        <authorList>
            <person name="Elya C."/>
            <person name="Lovett B.R."/>
            <person name="Lee E."/>
            <person name="Macias A.M."/>
            <person name="Hajek A.E."/>
            <person name="De Bivort B.L."/>
            <person name="Kasson M.T."/>
            <person name="De Fine Licht H.H."/>
            <person name="Stajich J.E."/>
        </authorList>
    </citation>
    <scope>NUCLEOTIDE SEQUENCE</scope>
    <source>
        <strain evidence="1">Berkeley</strain>
    </source>
</reference>
<sequence>MKLFYFFLAVEALVRPRVIRGYEATPFKYPFMVSVQYNGAHNCGGTLYRQDTVISAAHCRQEHLKKLSVLVHRHNLTKTNEEEGGSRFNVTDFISHPLYDSYTVKNDIAILKLSSADNSRTAILLDRDGRSEDIETMTTTIGWGLNEDGKFPAILMETRLPILRNEYCQIQYAKLGYDVDPALVICAGFPEGYTDTCQSDSGGPIFIKKNKAYILLGVVSWGKGCAEKGFPGYYTRISNYISWIEDTTQVTNQPSVHVSP</sequence>